<evidence type="ECO:0000313" key="1">
    <source>
        <dbReference type="EMBL" id="NML15530.1"/>
    </source>
</evidence>
<dbReference type="EMBL" id="JABBFW010000006">
    <property type="protein sequence ID" value="NML15530.1"/>
    <property type="molecule type" value="Genomic_DNA"/>
</dbReference>
<dbReference type="Gene3D" id="3.20.20.60">
    <property type="entry name" value="Phosphoenolpyruvate-binding domains"/>
    <property type="match status" value="1"/>
</dbReference>
<name>A0A848FBG0_9BURK</name>
<dbReference type="RefSeq" id="WP_169160428.1">
    <property type="nucleotide sequence ID" value="NZ_JABBFW010000006.1"/>
</dbReference>
<keyword evidence="2" id="KW-1185">Reference proteome</keyword>
<comment type="caution">
    <text evidence="1">The sequence shown here is derived from an EMBL/GenBank/DDBJ whole genome shotgun (WGS) entry which is preliminary data.</text>
</comment>
<dbReference type="SUPFAM" id="SSF51621">
    <property type="entry name" value="Phosphoenolpyruvate/pyruvate domain"/>
    <property type="match status" value="1"/>
</dbReference>
<dbReference type="GO" id="GO:0047777">
    <property type="term" value="F:(S)-citramalyl-CoA lyase activity"/>
    <property type="evidence" value="ECO:0007669"/>
    <property type="project" value="TreeGrafter"/>
</dbReference>
<organism evidence="1 2">
    <name type="scientific">Azohydromonas caseinilytica</name>
    <dbReference type="NCBI Taxonomy" id="2728836"/>
    <lineage>
        <taxon>Bacteria</taxon>
        <taxon>Pseudomonadati</taxon>
        <taxon>Pseudomonadota</taxon>
        <taxon>Betaproteobacteria</taxon>
        <taxon>Burkholderiales</taxon>
        <taxon>Sphaerotilaceae</taxon>
        <taxon>Azohydromonas</taxon>
    </lineage>
</organism>
<gene>
    <name evidence="1" type="ORF">HHL10_11180</name>
</gene>
<reference evidence="1 2" key="1">
    <citation type="submission" date="2020-04" db="EMBL/GenBank/DDBJ databases">
        <title>Azohydromonas sp. isolated from soil.</title>
        <authorList>
            <person name="Dahal R.H."/>
        </authorList>
    </citation>
    <scope>NUCLEOTIDE SEQUENCE [LARGE SCALE GENOMIC DNA]</scope>
    <source>
        <strain evidence="1 2">G-1-1-14</strain>
    </source>
</reference>
<dbReference type="InterPro" id="IPR040442">
    <property type="entry name" value="Pyrv_kinase-like_dom_sf"/>
</dbReference>
<accession>A0A848FBG0</accession>
<dbReference type="GO" id="GO:0106064">
    <property type="term" value="P:regulation of cobalamin metabolic process"/>
    <property type="evidence" value="ECO:0007669"/>
    <property type="project" value="TreeGrafter"/>
</dbReference>
<dbReference type="AlphaFoldDB" id="A0A848FBG0"/>
<evidence type="ECO:0000313" key="2">
    <source>
        <dbReference type="Proteomes" id="UP000574067"/>
    </source>
</evidence>
<proteinExistence type="predicted"/>
<dbReference type="InterPro" id="IPR015813">
    <property type="entry name" value="Pyrv/PenolPyrv_kinase-like_dom"/>
</dbReference>
<dbReference type="Gene3D" id="6.10.140.960">
    <property type="match status" value="1"/>
</dbReference>
<dbReference type="Proteomes" id="UP000574067">
    <property type="component" value="Unassembled WGS sequence"/>
</dbReference>
<dbReference type="PANTHER" id="PTHR11105:SF0">
    <property type="entry name" value="CITRAMALYL-COA LYASE, MITOCHONDRIAL"/>
    <property type="match status" value="1"/>
</dbReference>
<keyword evidence="1" id="KW-0456">Lyase</keyword>
<dbReference type="InterPro" id="IPR040186">
    <property type="entry name" value="Citramalyl-CoA_lyase"/>
</dbReference>
<protein>
    <submittedName>
        <fullName evidence="1">CoA ester lyase</fullName>
    </submittedName>
</protein>
<dbReference type="PANTHER" id="PTHR11105">
    <property type="entry name" value="CITRATE LYASE SUBUNIT BETA-RELATED"/>
    <property type="match status" value="1"/>
</dbReference>
<sequence>MTSPIHPRQALFEDGELPPSLPVCDHYAGVEPRMGKSLQLQAEMGPVFDITLDCEDGAPVGGEIEHAQHIAELVNSAQNRFGRVGARVPEVGHEKFEAVAELLVRQCGARLAYLMIPKPRGLAELQRAIDFIDAASDRAGLARRIPLHALVETHGALHEVFALAAHPRIESLSFGLMDFVSAHRGAVPASAMGVQGQFEHPLVVRAKLEIAAACHAHAKVPSHCVVTEFKHTSALEQAATRAGREFGYTRMWSIHPAQIRPIVDAFTPTAAEVDRAVEIISAAQAAGWAPIRHQHGGHDQLHDRASYRYFWHVLERAHRTSWSDGAQLPEEVRRAWFSGTAQA</sequence>